<dbReference type="Proteomes" id="UP001603857">
    <property type="component" value="Unassembled WGS sequence"/>
</dbReference>
<keyword evidence="2" id="KW-1185">Reference proteome</keyword>
<sequence>MWQIPAHDIQENPSVSIKLDNVKELTFRELALATNNFCSPTIVGRGGYGNVYRGTLSGGTLWPLNGQQKVPYKAEKSF</sequence>
<organism evidence="1 2">
    <name type="scientific">Flemingia macrophylla</name>
    <dbReference type="NCBI Taxonomy" id="520843"/>
    <lineage>
        <taxon>Eukaryota</taxon>
        <taxon>Viridiplantae</taxon>
        <taxon>Streptophyta</taxon>
        <taxon>Embryophyta</taxon>
        <taxon>Tracheophyta</taxon>
        <taxon>Spermatophyta</taxon>
        <taxon>Magnoliopsida</taxon>
        <taxon>eudicotyledons</taxon>
        <taxon>Gunneridae</taxon>
        <taxon>Pentapetalae</taxon>
        <taxon>rosids</taxon>
        <taxon>fabids</taxon>
        <taxon>Fabales</taxon>
        <taxon>Fabaceae</taxon>
        <taxon>Papilionoideae</taxon>
        <taxon>50 kb inversion clade</taxon>
        <taxon>NPAAA clade</taxon>
        <taxon>indigoferoid/millettioid clade</taxon>
        <taxon>Phaseoleae</taxon>
        <taxon>Flemingia</taxon>
    </lineage>
</organism>
<gene>
    <name evidence="1" type="ORF">Fmac_004795</name>
</gene>
<proteinExistence type="predicted"/>
<dbReference type="AlphaFoldDB" id="A0ABD1N609"/>
<protein>
    <submittedName>
        <fullName evidence="1">Uncharacterized protein</fullName>
    </submittedName>
</protein>
<dbReference type="InterPro" id="IPR011009">
    <property type="entry name" value="Kinase-like_dom_sf"/>
</dbReference>
<evidence type="ECO:0000313" key="1">
    <source>
        <dbReference type="EMBL" id="KAL2343510.1"/>
    </source>
</evidence>
<dbReference type="EMBL" id="JBGMDY010000002">
    <property type="protein sequence ID" value="KAL2343510.1"/>
    <property type="molecule type" value="Genomic_DNA"/>
</dbReference>
<dbReference type="Gene3D" id="3.30.200.20">
    <property type="entry name" value="Phosphorylase Kinase, domain 1"/>
    <property type="match status" value="1"/>
</dbReference>
<evidence type="ECO:0000313" key="2">
    <source>
        <dbReference type="Proteomes" id="UP001603857"/>
    </source>
</evidence>
<reference evidence="1 2" key="1">
    <citation type="submission" date="2024-08" db="EMBL/GenBank/DDBJ databases">
        <title>Insights into the chromosomal genome structure of Flemingia macrophylla.</title>
        <authorList>
            <person name="Ding Y."/>
            <person name="Zhao Y."/>
            <person name="Bi W."/>
            <person name="Wu M."/>
            <person name="Zhao G."/>
            <person name="Gong Y."/>
            <person name="Li W."/>
            <person name="Zhang P."/>
        </authorList>
    </citation>
    <scope>NUCLEOTIDE SEQUENCE [LARGE SCALE GENOMIC DNA]</scope>
    <source>
        <strain evidence="1">DYQJB</strain>
        <tissue evidence="1">Leaf</tissue>
    </source>
</reference>
<comment type="caution">
    <text evidence="1">The sequence shown here is derived from an EMBL/GenBank/DDBJ whole genome shotgun (WGS) entry which is preliminary data.</text>
</comment>
<dbReference type="SUPFAM" id="SSF56112">
    <property type="entry name" value="Protein kinase-like (PK-like)"/>
    <property type="match status" value="1"/>
</dbReference>
<accession>A0ABD1N609</accession>
<name>A0ABD1N609_9FABA</name>